<dbReference type="AlphaFoldDB" id="A0AAV9UEG5"/>
<dbReference type="PROSITE" id="PS50181">
    <property type="entry name" value="FBOX"/>
    <property type="match status" value="1"/>
</dbReference>
<gene>
    <name evidence="2" type="ORF">TWF696_008878</name>
</gene>
<comment type="caution">
    <text evidence="2">The sequence shown here is derived from an EMBL/GenBank/DDBJ whole genome shotgun (WGS) entry which is preliminary data.</text>
</comment>
<protein>
    <recommendedName>
        <fullName evidence="1">F-box domain-containing protein</fullName>
    </recommendedName>
</protein>
<dbReference type="SMART" id="SM00256">
    <property type="entry name" value="FBOX"/>
    <property type="match status" value="1"/>
</dbReference>
<dbReference type="InterPro" id="IPR036047">
    <property type="entry name" value="F-box-like_dom_sf"/>
</dbReference>
<organism evidence="2 3">
    <name type="scientific">Orbilia brochopaga</name>
    <dbReference type="NCBI Taxonomy" id="3140254"/>
    <lineage>
        <taxon>Eukaryota</taxon>
        <taxon>Fungi</taxon>
        <taxon>Dikarya</taxon>
        <taxon>Ascomycota</taxon>
        <taxon>Pezizomycotina</taxon>
        <taxon>Orbiliomycetes</taxon>
        <taxon>Orbiliales</taxon>
        <taxon>Orbiliaceae</taxon>
        <taxon>Orbilia</taxon>
    </lineage>
</organism>
<proteinExistence type="predicted"/>
<name>A0AAV9UEG5_9PEZI</name>
<keyword evidence="3" id="KW-1185">Reference proteome</keyword>
<sequence>MPPTKRDRRFKPVWSRTGPDYRLRKLSHIAYAHSIAKSTPRPRCSTASHPQTQATAKLKAPTTITMTGRRQKCNQQIHTGTSIASLPPELHIEILSYLHWKSHITCMQVCTLWRSILSFDNFSDKRYEGNGCSPRYSFLPGQLAFTITDGEITSVRPRIVPLDEHRYPVRDTEDAAFTTDPSSMLVSDVINGSHNISSSNSIELVDSPLLDEGYFRYYNCPPPEQVTWNKAIRGFFIGWVCWRDPVTGRIIKEDGGQSYFGARGDQDPDPRDMTVRGFLEFCRDIVVRKELLRARRQMTVEVCHLMGPSVGFLFYVLEVKDVN</sequence>
<feature type="domain" description="F-box" evidence="1">
    <location>
        <begin position="80"/>
        <end position="126"/>
    </location>
</feature>
<dbReference type="InterPro" id="IPR001810">
    <property type="entry name" value="F-box_dom"/>
</dbReference>
<dbReference type="EMBL" id="JAVHNQ010000008">
    <property type="protein sequence ID" value="KAK6340551.1"/>
    <property type="molecule type" value="Genomic_DNA"/>
</dbReference>
<evidence type="ECO:0000313" key="3">
    <source>
        <dbReference type="Proteomes" id="UP001375240"/>
    </source>
</evidence>
<dbReference type="SUPFAM" id="SSF81383">
    <property type="entry name" value="F-box domain"/>
    <property type="match status" value="1"/>
</dbReference>
<dbReference type="Pfam" id="PF12937">
    <property type="entry name" value="F-box-like"/>
    <property type="match status" value="1"/>
</dbReference>
<evidence type="ECO:0000259" key="1">
    <source>
        <dbReference type="PROSITE" id="PS50181"/>
    </source>
</evidence>
<evidence type="ECO:0000313" key="2">
    <source>
        <dbReference type="EMBL" id="KAK6340551.1"/>
    </source>
</evidence>
<reference evidence="2 3" key="1">
    <citation type="submission" date="2019-10" db="EMBL/GenBank/DDBJ databases">
        <authorList>
            <person name="Palmer J.M."/>
        </authorList>
    </citation>
    <scope>NUCLEOTIDE SEQUENCE [LARGE SCALE GENOMIC DNA]</scope>
    <source>
        <strain evidence="2 3">TWF696</strain>
    </source>
</reference>
<dbReference type="CDD" id="cd09917">
    <property type="entry name" value="F-box_SF"/>
    <property type="match status" value="1"/>
</dbReference>
<dbReference type="Gene3D" id="1.20.1280.50">
    <property type="match status" value="1"/>
</dbReference>
<accession>A0AAV9UEG5</accession>
<dbReference type="Proteomes" id="UP001375240">
    <property type="component" value="Unassembled WGS sequence"/>
</dbReference>